<dbReference type="AlphaFoldDB" id="A0AAW5AH09"/>
<feature type="domain" description="Lysozyme inhibitor LprI-like N-terminal" evidence="3">
    <location>
        <begin position="262"/>
        <end position="334"/>
    </location>
</feature>
<dbReference type="Gene3D" id="1.20.1270.180">
    <property type="match status" value="1"/>
</dbReference>
<name>A0AAW5AH09_9NEIS</name>
<dbReference type="Pfam" id="PF07007">
    <property type="entry name" value="LprI"/>
    <property type="match status" value="1"/>
</dbReference>
<evidence type="ECO:0000313" key="5">
    <source>
        <dbReference type="Proteomes" id="UP001201397"/>
    </source>
</evidence>
<accession>A0AAW5AH09</accession>
<dbReference type="RefSeq" id="WP_237092401.1">
    <property type="nucleotide sequence ID" value="NZ_JAKKDL010000002.1"/>
</dbReference>
<sequence>MSRKLIFLPLITLALAACSDDKPQPAALSCDSPAVIQSIRDQLQETVRREARAFMRNDSRQFVDADKIIAAATQLDISLNNAQTIQDGNRSLCSAELSVGIPDDIADTAAANSPLIYGSSTIADIIGQKILGSRFNYSGNRFSVPLQYLPEGDSVRFEDNTVAQLAQNASAALLPYGVKSLLMIDGKAVSKEEALRMSRSEPFTEPPEADPQDILDNNAAGLEMEDEPLPDSEMDENTEILSPDDAKPKVPALNADDLSDAREQNRQAEGEINHVWNGMEREVQKTLVEEQRNWIKQKSRNCTQSAAGADSQPQAEYLRLQCDTRMTRERIQYLKGYTIN</sequence>
<feature type="signal peptide" evidence="2">
    <location>
        <begin position="1"/>
        <end position="19"/>
    </location>
</feature>
<keyword evidence="2" id="KW-0732">Signal</keyword>
<reference evidence="4" key="1">
    <citation type="submission" date="2022-01" db="EMBL/GenBank/DDBJ databases">
        <title>Neisseria sp. ZJ104.</title>
        <authorList>
            <person name="Yang C."/>
        </authorList>
    </citation>
    <scope>NUCLEOTIDE SEQUENCE</scope>
    <source>
        <strain evidence="4">ZJ104</strain>
    </source>
</reference>
<dbReference type="Proteomes" id="UP001201397">
    <property type="component" value="Unassembled WGS sequence"/>
</dbReference>
<protein>
    <submittedName>
        <fullName evidence="4">Lysozyme inhibitor LprI family protein</fullName>
    </submittedName>
</protein>
<organism evidence="4 5">
    <name type="scientific">Neisseria lisongii</name>
    <dbReference type="NCBI Taxonomy" id="2912188"/>
    <lineage>
        <taxon>Bacteria</taxon>
        <taxon>Pseudomonadati</taxon>
        <taxon>Pseudomonadota</taxon>
        <taxon>Betaproteobacteria</taxon>
        <taxon>Neisseriales</taxon>
        <taxon>Neisseriaceae</taxon>
        <taxon>Neisseria</taxon>
    </lineage>
</organism>
<comment type="caution">
    <text evidence="4">The sequence shown here is derived from an EMBL/GenBank/DDBJ whole genome shotgun (WGS) entry which is preliminary data.</text>
</comment>
<feature type="region of interest" description="Disordered" evidence="1">
    <location>
        <begin position="195"/>
        <end position="251"/>
    </location>
</feature>
<gene>
    <name evidence="4" type="ORF">L4H06_02490</name>
</gene>
<feature type="chain" id="PRO_5043442394" evidence="2">
    <location>
        <begin position="20"/>
        <end position="340"/>
    </location>
</feature>
<evidence type="ECO:0000256" key="1">
    <source>
        <dbReference type="SAM" id="MobiDB-lite"/>
    </source>
</evidence>
<dbReference type="EMBL" id="JAKKDL010000002">
    <property type="protein sequence ID" value="MCF7529102.1"/>
    <property type="molecule type" value="Genomic_DNA"/>
</dbReference>
<evidence type="ECO:0000256" key="2">
    <source>
        <dbReference type="SAM" id="SignalP"/>
    </source>
</evidence>
<evidence type="ECO:0000313" key="4">
    <source>
        <dbReference type="EMBL" id="MCF7529102.1"/>
    </source>
</evidence>
<dbReference type="PROSITE" id="PS51257">
    <property type="entry name" value="PROKAR_LIPOPROTEIN"/>
    <property type="match status" value="1"/>
</dbReference>
<dbReference type="InterPro" id="IPR009739">
    <property type="entry name" value="LprI-like_N"/>
</dbReference>
<feature type="compositionally biased region" description="Acidic residues" evidence="1">
    <location>
        <begin position="223"/>
        <end position="238"/>
    </location>
</feature>
<evidence type="ECO:0000259" key="3">
    <source>
        <dbReference type="Pfam" id="PF07007"/>
    </source>
</evidence>
<proteinExistence type="predicted"/>